<dbReference type="InParanoid" id="A0A2R5GQL6"/>
<name>A0A2R5GQL6_9STRA</name>
<evidence type="ECO:0000256" key="2">
    <source>
        <dbReference type="SAM" id="MobiDB-lite"/>
    </source>
</evidence>
<evidence type="ECO:0000313" key="4">
    <source>
        <dbReference type="Proteomes" id="UP000241890"/>
    </source>
</evidence>
<dbReference type="Proteomes" id="UP000241890">
    <property type="component" value="Unassembled WGS sequence"/>
</dbReference>
<dbReference type="InterPro" id="IPR011989">
    <property type="entry name" value="ARM-like"/>
</dbReference>
<feature type="region of interest" description="Disordered" evidence="2">
    <location>
        <begin position="9"/>
        <end position="37"/>
    </location>
</feature>
<feature type="coiled-coil region" evidence="1">
    <location>
        <begin position="1259"/>
        <end position="1293"/>
    </location>
</feature>
<protein>
    <submittedName>
        <fullName evidence="3">Uncharacterized protein</fullName>
    </submittedName>
</protein>
<evidence type="ECO:0000256" key="1">
    <source>
        <dbReference type="SAM" id="Coils"/>
    </source>
</evidence>
<keyword evidence="1" id="KW-0175">Coiled coil</keyword>
<comment type="caution">
    <text evidence="3">The sequence shown here is derived from an EMBL/GenBank/DDBJ whole genome shotgun (WGS) entry which is preliminary data.</text>
</comment>
<sequence>MRAAALEILPRRKPTWDNEVEDDDPAGGGGSESGDTGRRAFMHWRENMPEEVMDRLMDAVRTEWTAVGAWWSMLSRGVRLSDARVEALAGALASSCVREVPMVLETFAWIRPKEITVPMVQYVLSGLEKHASLACALFCSWWPKSYIALRSVEARLDCKVMCKHLASAKDLRSAIRYVCAIAQMAEVAGEKVLYPELLDCLKLFSTHVFLEFGHDVPARFAVGLECALRTLAKCTGDLGLIRLLKNFIGWNEDLCVDLLVTQVAPQRSTAAAFDDSAEQVLVSRLRLTKAQAVQERILQAMAKRPAPYASAGGLSIVLSMMRRTGGIKCSRALACEAAARMAPFNAHTERAPEAERVVPLCAEQPRLIRVLYDGRGTVSQIDELFRLLRLSSKDFSSSNFEMTVVLIWRALAPKDGGAATAKFQAGIVDYADRLAGHLGGNCAYLRKTIRKHCDFSQRGPLMEVSYEPEIHMWKAISYKRSLLETTKATPQDLRRGSRIFGFFETEKDAYHAYTLACNGKRPLPPAPAQEDEELVRVRGAVCSRVQVILGLLSELHALSKVELEADHAKQLVEFDAEVVEHIKERAAAQELFEESLELEDIPASRVRFQALEKLQAKADRERRRSLVRSHRHQRCQVYGVLRNPDFIADLFYIGFSSAFHAQAKARAVDLLSYVLFDDPEKAAQEDEDEFDDEDEDEELQEDPEPELELDEETDEDSGSDDGDEGSRGPGVLGLGPKVNGPSIRKIWNQKMDELLFGKPRMFFEVRFTAVLCTLLRTSAASDMRQIALEHLVRIASQPSTKQTIAKMDGIPILMTCLREATPTEAHQQNVTLAALTLRQLAVDPLNAQLMSMDGGFDALLSLGSHELAGKLIKDIVRVISQHPYNATNVYAHELPRYTRRKSFAPVVMGVDVTKAGAMRVHLDPLIFTRSAGSTNTASAEPETTSDSRAVPLCENEAKIEDHDCDAEERQLAQTNANAAPVQMNEVNSLDDQSRSLQVNKSSIVKGKGKSFVFEKNARARVLDPMERANARLWMFPQTNGVLQELPVYQGPDGVRFHLFVDAEPQVEHYIPSARRPDPSDAIDTLDLEDDRPSTSPGFDLEALGERLDARFVPSLRICPNPPDRTPEARICHSMLDPLTGQVLHDEVHICAQGEVKHAAHVVFSGDRAGDAFRLEHHKIISSLAANVQQPDEAWLDLLGIPGGKLGHEPTSAQEWVVALAVSSTRLPVPRALLTPEDSYLDLLQIAQDVDWSVEGIQESENVATKVEDLTRLLDEAAKKEQRKKAEAARAKTKRTVRKSKRTRKLMGILEQIDPSDLMPSAPEDARAVIHAYQASRVLLQAPSYNLPDSKLIEIHQHIPPRVLQRMRVRIQSEIEAMDPKFKRK</sequence>
<proteinExistence type="predicted"/>
<dbReference type="InterPro" id="IPR016024">
    <property type="entry name" value="ARM-type_fold"/>
</dbReference>
<reference evidence="3 4" key="1">
    <citation type="submission" date="2017-12" db="EMBL/GenBank/DDBJ databases">
        <title>Sequencing, de novo assembly and annotation of complete genome of a new Thraustochytrid species, strain FCC1311.</title>
        <authorList>
            <person name="Sedici K."/>
            <person name="Godart F."/>
            <person name="Aiese Cigliano R."/>
            <person name="Sanseverino W."/>
            <person name="Barakat M."/>
            <person name="Ortet P."/>
            <person name="Marechal E."/>
            <person name="Cagnac O."/>
            <person name="Amato A."/>
        </authorList>
    </citation>
    <scope>NUCLEOTIDE SEQUENCE [LARGE SCALE GENOMIC DNA]</scope>
</reference>
<feature type="compositionally biased region" description="Acidic residues" evidence="2">
    <location>
        <begin position="685"/>
        <end position="723"/>
    </location>
</feature>
<gene>
    <name evidence="3" type="ORF">FCC1311_093912</name>
</gene>
<organism evidence="3 4">
    <name type="scientific">Hondaea fermentalgiana</name>
    <dbReference type="NCBI Taxonomy" id="2315210"/>
    <lineage>
        <taxon>Eukaryota</taxon>
        <taxon>Sar</taxon>
        <taxon>Stramenopiles</taxon>
        <taxon>Bigyra</taxon>
        <taxon>Labyrinthulomycetes</taxon>
        <taxon>Thraustochytrida</taxon>
        <taxon>Thraustochytriidae</taxon>
        <taxon>Hondaea</taxon>
    </lineage>
</organism>
<feature type="region of interest" description="Disordered" evidence="2">
    <location>
        <begin position="1071"/>
        <end position="1095"/>
    </location>
</feature>
<dbReference type="Gene3D" id="1.25.10.10">
    <property type="entry name" value="Leucine-rich Repeat Variant"/>
    <property type="match status" value="1"/>
</dbReference>
<keyword evidence="4" id="KW-1185">Reference proteome</keyword>
<feature type="region of interest" description="Disordered" evidence="2">
    <location>
        <begin position="682"/>
        <end position="737"/>
    </location>
</feature>
<evidence type="ECO:0000313" key="3">
    <source>
        <dbReference type="EMBL" id="GBG33167.1"/>
    </source>
</evidence>
<accession>A0A2R5GQL6</accession>
<dbReference type="EMBL" id="BEYU01000145">
    <property type="protein sequence ID" value="GBG33167.1"/>
    <property type="molecule type" value="Genomic_DNA"/>
</dbReference>
<dbReference type="SUPFAM" id="SSF48371">
    <property type="entry name" value="ARM repeat"/>
    <property type="match status" value="1"/>
</dbReference>